<sequence length="431" mass="47350">MPPISLSSPTRRELLAATAAAGAIGMLGTRSAAAKGDGFNPFSVSFPEEQLVDLRRRVAATRWPDQETVADDTQGVRLSTIQKLAKHWATDYDWQKMQVRLSALPQFITEIDGLDIHFIHVRSKHQNALPVIITHGWPGSIIEQLKIIEPLTDPTAHGGSEADAFDVVIPSLPGYGFSGKPTAPGWNPVRIARAWVTLMQRLGYTKFVAQGGDWGNAVTELMALQEPPGLLAIHTNMAATVPADIAKALASGGPPPASLSPDEKRAWDQLADFYKNGLGYAIEMNNRPQTLYGIVDSPVGLAAWMLDHDIRSYQMIARVFDDKPEGLTKDDILDNVTLYWLTNTAISSARLYWDNAHFPTGGFFDPRGIKIPVAVSAFPDEIYAAPKSWAEQAYPKLIHYNKLDKGGHFAAWEQPAAFTAELRTAFRSVRQ</sequence>
<reference evidence="6 7" key="1">
    <citation type="submission" date="2012-02" db="EMBL/GenBank/DDBJ databases">
        <title>Improved High-Quality Draft Sequence of Rhizobium leguminosarum bv. trifolii WSM2297.</title>
        <authorList>
            <consortium name="US DOE Joint Genome Institute"/>
            <person name="Lucas S."/>
            <person name="Han J."/>
            <person name="Lapidus A."/>
            <person name="Cheng J.-F."/>
            <person name="Goodwin L."/>
            <person name="Pitluck S."/>
            <person name="Peters L."/>
            <person name="Ovchinnikova G."/>
            <person name="Zhang X."/>
            <person name="Detter J.C."/>
            <person name="Han C."/>
            <person name="Tapia R."/>
            <person name="Land M."/>
            <person name="Hauser L."/>
            <person name="Kyrpides N."/>
            <person name="Ivanova N."/>
            <person name="Pagani I."/>
            <person name="Brau L."/>
            <person name="Yates R."/>
            <person name="O'Hara G."/>
            <person name="Rui T."/>
            <person name="Howieson J."/>
            <person name="Reeve W."/>
            <person name="Woyke T."/>
        </authorList>
    </citation>
    <scope>NUCLEOTIDE SEQUENCE [LARGE SCALE GENOMIC DNA]</scope>
    <source>
        <strain evidence="6 7">WSM2297</strain>
    </source>
</reference>
<dbReference type="Gene3D" id="3.40.50.1820">
    <property type="entry name" value="alpha/beta hydrolase"/>
    <property type="match status" value="1"/>
</dbReference>
<dbReference type="PROSITE" id="PS51318">
    <property type="entry name" value="TAT"/>
    <property type="match status" value="1"/>
</dbReference>
<feature type="active site" description="Proton acceptor" evidence="4">
    <location>
        <position position="408"/>
    </location>
</feature>
<dbReference type="AlphaFoldDB" id="J0W3P0"/>
<evidence type="ECO:0000256" key="3">
    <source>
        <dbReference type="ARBA" id="ARBA00022801"/>
    </source>
</evidence>
<dbReference type="InterPro" id="IPR029058">
    <property type="entry name" value="AB_hydrolase_fold"/>
</dbReference>
<name>J0W3P0_RHILT</name>
<dbReference type="PANTHER" id="PTHR21661">
    <property type="entry name" value="EPOXIDE HYDROLASE 1-RELATED"/>
    <property type="match status" value="1"/>
</dbReference>
<dbReference type="Proteomes" id="UP000005732">
    <property type="component" value="Unassembled WGS sequence"/>
</dbReference>
<dbReference type="PIRSF" id="PIRSF001112">
    <property type="entry name" value="Epoxide_hydrolase"/>
    <property type="match status" value="1"/>
</dbReference>
<evidence type="ECO:0000256" key="1">
    <source>
        <dbReference type="ARBA" id="ARBA00010088"/>
    </source>
</evidence>
<dbReference type="SUPFAM" id="SSF53474">
    <property type="entry name" value="alpha/beta-Hydrolases"/>
    <property type="match status" value="1"/>
</dbReference>
<dbReference type="PANTHER" id="PTHR21661:SF35">
    <property type="entry name" value="EPOXIDE HYDROLASE"/>
    <property type="match status" value="1"/>
</dbReference>
<keyword evidence="6" id="KW-0808">Transferase</keyword>
<organism evidence="6 7">
    <name type="scientific">Rhizobium leguminosarum bv. trifolii WSM2297</name>
    <dbReference type="NCBI Taxonomy" id="754762"/>
    <lineage>
        <taxon>Bacteria</taxon>
        <taxon>Pseudomonadati</taxon>
        <taxon>Pseudomonadota</taxon>
        <taxon>Alphaproteobacteria</taxon>
        <taxon>Hyphomicrobiales</taxon>
        <taxon>Rhizobiaceae</taxon>
        <taxon>Rhizobium/Agrobacterium group</taxon>
        <taxon>Rhizobium</taxon>
    </lineage>
</organism>
<evidence type="ECO:0000256" key="2">
    <source>
        <dbReference type="ARBA" id="ARBA00022797"/>
    </source>
</evidence>
<dbReference type="InterPro" id="IPR010497">
    <property type="entry name" value="Epoxide_hydro_N"/>
</dbReference>
<evidence type="ECO:0000256" key="4">
    <source>
        <dbReference type="PIRSR" id="PIRSR001112-1"/>
    </source>
</evidence>
<dbReference type="RefSeq" id="WP_003579952.1">
    <property type="nucleotide sequence ID" value="NZ_JH719395.1"/>
</dbReference>
<keyword evidence="2" id="KW-0058">Aromatic hydrocarbons catabolism</keyword>
<keyword evidence="6" id="KW-0012">Acyltransferase</keyword>
<dbReference type="Pfam" id="PF06441">
    <property type="entry name" value="EHN"/>
    <property type="match status" value="1"/>
</dbReference>
<dbReference type="OrthoDB" id="27092at2"/>
<dbReference type="PRINTS" id="PR00412">
    <property type="entry name" value="EPOXHYDRLASE"/>
</dbReference>
<keyword evidence="3 6" id="KW-0378">Hydrolase</keyword>
<gene>
    <name evidence="6" type="ORF">Rleg4DRAFT_1337</name>
</gene>
<dbReference type="InterPro" id="IPR016292">
    <property type="entry name" value="Epoxide_hydrolase"/>
</dbReference>
<dbReference type="GO" id="GO:0004301">
    <property type="term" value="F:epoxide hydrolase activity"/>
    <property type="evidence" value="ECO:0007669"/>
    <property type="project" value="TreeGrafter"/>
</dbReference>
<dbReference type="HOGENOM" id="CLU_019414_0_1_5"/>
<evidence type="ECO:0000313" key="7">
    <source>
        <dbReference type="Proteomes" id="UP000005732"/>
    </source>
</evidence>
<dbReference type="GO" id="GO:0016746">
    <property type="term" value="F:acyltransferase activity"/>
    <property type="evidence" value="ECO:0007669"/>
    <property type="project" value="UniProtKB-KW"/>
</dbReference>
<evidence type="ECO:0000313" key="6">
    <source>
        <dbReference type="EMBL" id="EJC79738.1"/>
    </source>
</evidence>
<feature type="active site" description="Proton donor" evidence="4">
    <location>
        <position position="352"/>
    </location>
</feature>
<dbReference type="EMBL" id="JH719395">
    <property type="protein sequence ID" value="EJC79738.1"/>
    <property type="molecule type" value="Genomic_DNA"/>
</dbReference>
<feature type="domain" description="Epoxide hydrolase N-terminal" evidence="5">
    <location>
        <begin position="40"/>
        <end position="143"/>
    </location>
</feature>
<dbReference type="GO" id="GO:0097176">
    <property type="term" value="P:epoxide metabolic process"/>
    <property type="evidence" value="ECO:0007669"/>
    <property type="project" value="TreeGrafter"/>
</dbReference>
<evidence type="ECO:0000259" key="5">
    <source>
        <dbReference type="Pfam" id="PF06441"/>
    </source>
</evidence>
<dbReference type="InterPro" id="IPR000639">
    <property type="entry name" value="Epox_hydrolase-like"/>
</dbReference>
<proteinExistence type="inferred from homology"/>
<comment type="similarity">
    <text evidence="1">Belongs to the peptidase S33 family.</text>
</comment>
<feature type="active site" description="Nucleophile" evidence="4">
    <location>
        <position position="213"/>
    </location>
</feature>
<dbReference type="InterPro" id="IPR006311">
    <property type="entry name" value="TAT_signal"/>
</dbReference>
<protein>
    <submittedName>
        <fullName evidence="6">Putative hydrolase or acyltransferase of alpha/beta superfamily</fullName>
    </submittedName>
</protein>
<accession>J0W3P0</accession>